<evidence type="ECO:0000313" key="1">
    <source>
        <dbReference type="EMBL" id="MET7000715.1"/>
    </source>
</evidence>
<organism evidence="1 2">
    <name type="scientific">Chitinophaga defluvii</name>
    <dbReference type="NCBI Taxonomy" id="3163343"/>
    <lineage>
        <taxon>Bacteria</taxon>
        <taxon>Pseudomonadati</taxon>
        <taxon>Bacteroidota</taxon>
        <taxon>Chitinophagia</taxon>
        <taxon>Chitinophagales</taxon>
        <taxon>Chitinophagaceae</taxon>
        <taxon>Chitinophaga</taxon>
    </lineage>
</organism>
<keyword evidence="2" id="KW-1185">Reference proteome</keyword>
<proteinExistence type="predicted"/>
<reference evidence="1 2" key="1">
    <citation type="submission" date="2024-06" db="EMBL/GenBank/DDBJ databases">
        <title>Chitinophaga defluvii sp. nov., isolated from municipal sewage.</title>
        <authorList>
            <person name="Zhang L."/>
        </authorList>
    </citation>
    <scope>NUCLEOTIDE SEQUENCE [LARGE SCALE GENOMIC DNA]</scope>
    <source>
        <strain evidence="1 2">H8</strain>
    </source>
</reference>
<protein>
    <submittedName>
        <fullName evidence="1">Uncharacterized protein</fullName>
    </submittedName>
</protein>
<accession>A0ABV2TEH4</accession>
<dbReference type="RefSeq" id="WP_354663267.1">
    <property type="nucleotide sequence ID" value="NZ_JBEXAC010000002.1"/>
</dbReference>
<dbReference type="EMBL" id="JBEXAC010000002">
    <property type="protein sequence ID" value="MET7000715.1"/>
    <property type="molecule type" value="Genomic_DNA"/>
</dbReference>
<comment type="caution">
    <text evidence="1">The sequence shown here is derived from an EMBL/GenBank/DDBJ whole genome shotgun (WGS) entry which is preliminary data.</text>
</comment>
<evidence type="ECO:0000313" key="2">
    <source>
        <dbReference type="Proteomes" id="UP001549749"/>
    </source>
</evidence>
<gene>
    <name evidence="1" type="ORF">ABR189_25245</name>
</gene>
<name>A0ABV2TEH4_9BACT</name>
<sequence length="276" mass="32193">MNNGEKEMMVIHGDLFEFNSSRTELMEVGHPENVQAIGSIKKGEETVSFWYDRMAKSLLPMDSISYAEALSNEFYKVDFPALLLQRGAELPQNLLFVYNEKSRMSDSGFQYVTDELRDRFKGVYAEMRIDGLIYDLDLGKMEIRQKDDPEKKFTFGPEAMYQATEKFYNTQTKQPVYLTSRIAEFPEHVVCFSFPPFKNLDPIGYCLASGYPPSWLVCKFQWNPIHLNMRWKALGQTRIPELIRRNQIEQELQGRGSNKENISRQNKAFKKFKRGL</sequence>
<dbReference type="Proteomes" id="UP001549749">
    <property type="component" value="Unassembled WGS sequence"/>
</dbReference>